<name>A0A021VVN8_9CELL</name>
<reference evidence="7 8" key="1">
    <citation type="submission" date="2014-01" db="EMBL/GenBank/DDBJ databases">
        <title>Actinotalea ferrariae CF5-4.</title>
        <authorList>
            <person name="Chen F."/>
            <person name="Li Y."/>
            <person name="Wang G."/>
        </authorList>
    </citation>
    <scope>NUCLEOTIDE SEQUENCE [LARGE SCALE GENOMIC DNA]</scope>
    <source>
        <strain evidence="7 8">CF5-4</strain>
    </source>
</reference>
<keyword evidence="5" id="KW-0234">DNA repair</keyword>
<dbReference type="GO" id="GO:0006298">
    <property type="term" value="P:mismatch repair"/>
    <property type="evidence" value="ECO:0007669"/>
    <property type="project" value="InterPro"/>
</dbReference>
<comment type="caution">
    <text evidence="7">The sequence shown here is derived from an EMBL/GenBank/DDBJ whole genome shotgun (WGS) entry which is preliminary data.</text>
</comment>
<evidence type="ECO:0000256" key="4">
    <source>
        <dbReference type="ARBA" id="ARBA00022801"/>
    </source>
</evidence>
<evidence type="ECO:0000256" key="5">
    <source>
        <dbReference type="ARBA" id="ARBA00023204"/>
    </source>
</evidence>
<gene>
    <name evidence="7" type="ORF">N866_00120</name>
</gene>
<dbReference type="AlphaFoldDB" id="A0A021VVN8"/>
<dbReference type="Gene3D" id="3.40.960.10">
    <property type="entry name" value="VSR Endonuclease"/>
    <property type="match status" value="1"/>
</dbReference>
<organism evidence="7 8">
    <name type="scientific">Actinotalea ferrariae CF5-4</name>
    <dbReference type="NCBI Taxonomy" id="948458"/>
    <lineage>
        <taxon>Bacteria</taxon>
        <taxon>Bacillati</taxon>
        <taxon>Actinomycetota</taxon>
        <taxon>Actinomycetes</taxon>
        <taxon>Micrococcales</taxon>
        <taxon>Cellulomonadaceae</taxon>
        <taxon>Actinotalea</taxon>
    </lineage>
</organism>
<dbReference type="Pfam" id="PF03852">
    <property type="entry name" value="Vsr"/>
    <property type="match status" value="1"/>
</dbReference>
<sequence length="150" mass="17416">MPPRRTPSPAVGARYAALARKDTKPEIRLRQELHRRGMRYRVDKAVPGLPRRRVDIAFTRVRLAVLVDGCFWHHCPIHGVLPKTNEEWWRWKFSVNQARDADTDQRLADLGWRVMRVWEHEEVHAAADRIEAAVRPPLSQGRDLDTGTSL</sequence>
<dbReference type="SUPFAM" id="SSF52980">
    <property type="entry name" value="Restriction endonuclease-like"/>
    <property type="match status" value="1"/>
</dbReference>
<proteinExistence type="inferred from homology"/>
<comment type="similarity">
    <text evidence="6">Belongs to the Vsr family.</text>
</comment>
<dbReference type="OrthoDB" id="9801520at2"/>
<dbReference type="InterPro" id="IPR004603">
    <property type="entry name" value="DNA_mismatch_endonuc_vsr"/>
</dbReference>
<keyword evidence="1" id="KW-0540">Nuclease</keyword>
<accession>A0A021VVN8</accession>
<keyword evidence="8" id="KW-1185">Reference proteome</keyword>
<dbReference type="InterPro" id="IPR011335">
    <property type="entry name" value="Restrct_endonuc-II-like"/>
</dbReference>
<dbReference type="EMBL" id="AXCW01000001">
    <property type="protein sequence ID" value="EYR65226.1"/>
    <property type="molecule type" value="Genomic_DNA"/>
</dbReference>
<keyword evidence="4" id="KW-0378">Hydrolase</keyword>
<evidence type="ECO:0000256" key="1">
    <source>
        <dbReference type="ARBA" id="ARBA00022722"/>
    </source>
</evidence>
<evidence type="ECO:0000313" key="7">
    <source>
        <dbReference type="EMBL" id="EYR65226.1"/>
    </source>
</evidence>
<evidence type="ECO:0000256" key="6">
    <source>
        <dbReference type="ARBA" id="ARBA00029466"/>
    </source>
</evidence>
<keyword evidence="2" id="KW-0255">Endonuclease</keyword>
<protein>
    <submittedName>
        <fullName evidence="7">DNA mismatch repair protein</fullName>
    </submittedName>
</protein>
<keyword evidence="3" id="KW-0227">DNA damage</keyword>
<dbReference type="NCBIfam" id="TIGR00632">
    <property type="entry name" value="vsr"/>
    <property type="match status" value="1"/>
</dbReference>
<dbReference type="Proteomes" id="UP000019753">
    <property type="component" value="Unassembled WGS sequence"/>
</dbReference>
<dbReference type="GO" id="GO:0004519">
    <property type="term" value="F:endonuclease activity"/>
    <property type="evidence" value="ECO:0007669"/>
    <property type="project" value="UniProtKB-KW"/>
</dbReference>
<evidence type="ECO:0000256" key="2">
    <source>
        <dbReference type="ARBA" id="ARBA00022759"/>
    </source>
</evidence>
<dbReference type="GO" id="GO:0016787">
    <property type="term" value="F:hydrolase activity"/>
    <property type="evidence" value="ECO:0007669"/>
    <property type="project" value="UniProtKB-KW"/>
</dbReference>
<evidence type="ECO:0000313" key="8">
    <source>
        <dbReference type="Proteomes" id="UP000019753"/>
    </source>
</evidence>
<dbReference type="CDD" id="cd00221">
    <property type="entry name" value="Vsr"/>
    <property type="match status" value="1"/>
</dbReference>
<evidence type="ECO:0000256" key="3">
    <source>
        <dbReference type="ARBA" id="ARBA00022763"/>
    </source>
</evidence>